<dbReference type="Proteomes" id="UP000282674">
    <property type="component" value="Unassembled WGS sequence"/>
</dbReference>
<dbReference type="GO" id="GO:0071949">
    <property type="term" value="F:FAD binding"/>
    <property type="evidence" value="ECO:0007669"/>
    <property type="project" value="InterPro"/>
</dbReference>
<proteinExistence type="predicted"/>
<dbReference type="OrthoDB" id="103324at2"/>
<accession>A0A3M2LX14</accession>
<feature type="domain" description="FAD-binding" evidence="2">
    <location>
        <begin position="23"/>
        <end position="332"/>
    </location>
</feature>
<comment type="caution">
    <text evidence="3">The sequence shown here is derived from an EMBL/GenBank/DDBJ whole genome shotgun (WGS) entry which is preliminary data.</text>
</comment>
<evidence type="ECO:0000313" key="4">
    <source>
        <dbReference type="Proteomes" id="UP000282674"/>
    </source>
</evidence>
<evidence type="ECO:0000313" key="3">
    <source>
        <dbReference type="EMBL" id="RMI42114.1"/>
    </source>
</evidence>
<evidence type="ECO:0000259" key="2">
    <source>
        <dbReference type="Pfam" id="PF01494"/>
    </source>
</evidence>
<organism evidence="3 4">
    <name type="scientific">Actinomadura harenae</name>
    <dbReference type="NCBI Taxonomy" id="2483351"/>
    <lineage>
        <taxon>Bacteria</taxon>
        <taxon>Bacillati</taxon>
        <taxon>Actinomycetota</taxon>
        <taxon>Actinomycetes</taxon>
        <taxon>Streptosporangiales</taxon>
        <taxon>Thermomonosporaceae</taxon>
        <taxon>Actinomadura</taxon>
    </lineage>
</organism>
<dbReference type="SUPFAM" id="SSF51905">
    <property type="entry name" value="FAD/NAD(P)-binding domain"/>
    <property type="match status" value="1"/>
</dbReference>
<dbReference type="AlphaFoldDB" id="A0A3M2LX14"/>
<dbReference type="PANTHER" id="PTHR42685">
    <property type="entry name" value="GERANYLGERANYL DIPHOSPHATE REDUCTASE"/>
    <property type="match status" value="1"/>
</dbReference>
<feature type="region of interest" description="Disordered" evidence="1">
    <location>
        <begin position="403"/>
        <end position="424"/>
    </location>
</feature>
<gene>
    <name evidence="3" type="ORF">EBO15_20920</name>
</gene>
<dbReference type="PANTHER" id="PTHR42685:SF22">
    <property type="entry name" value="CONDITIONED MEDIUM FACTOR RECEPTOR 1"/>
    <property type="match status" value="1"/>
</dbReference>
<dbReference type="InterPro" id="IPR036188">
    <property type="entry name" value="FAD/NAD-bd_sf"/>
</dbReference>
<dbReference type="InterPro" id="IPR050407">
    <property type="entry name" value="Geranylgeranyl_reductase"/>
</dbReference>
<name>A0A3M2LX14_9ACTN</name>
<dbReference type="PRINTS" id="PR00420">
    <property type="entry name" value="RNGMNOXGNASE"/>
</dbReference>
<dbReference type="InterPro" id="IPR002938">
    <property type="entry name" value="FAD-bd"/>
</dbReference>
<dbReference type="Gene3D" id="3.50.50.60">
    <property type="entry name" value="FAD/NAD(P)-binding domain"/>
    <property type="match status" value="1"/>
</dbReference>
<sequence length="424" mass="46536">MPDESQAAAHCATNDLVGELVFDVIVVGARCAGAVTAMLLARAGHKILLLDRAHFPSDTLSTHYVHQPGLAHLHRWGLLEEVLATGCPTLTSLSFHSPGVRLAGPAPTLGAITGGCAPRRLVLDHILVRAAVEAGAEFRPCSNMLDLHWRDGAVAGVVHGTRNRTPQLERASLVIGADGRNSTIARLTRAPYLRQDPRLTYTYYSYWSGIPQQGFRLYSVQGAGTACIPTHDDLTLLGLAFTRTGKPIDNRDRQQTYLSMLRQTSPELEQQLADAHQEERLFCCADQPNFFRQPHGPGWALVGDAAHTKDPGPARGITDAFTQADMLADHLNIPLDDHHQVSEALTHYAQWLSRAFDASYQYALHAARMDVNSHHQDLIDNQHDPAYVDRVLRAYAGILEPSPRRNEPLVTGAPSRDPAQVTPW</sequence>
<dbReference type="EMBL" id="RFFG01000036">
    <property type="protein sequence ID" value="RMI42114.1"/>
    <property type="molecule type" value="Genomic_DNA"/>
</dbReference>
<evidence type="ECO:0000256" key="1">
    <source>
        <dbReference type="SAM" id="MobiDB-lite"/>
    </source>
</evidence>
<protein>
    <submittedName>
        <fullName evidence="3">FAD-dependent oxidoreductase</fullName>
    </submittedName>
</protein>
<keyword evidence="4" id="KW-1185">Reference proteome</keyword>
<reference evidence="3 4" key="1">
    <citation type="submission" date="2018-10" db="EMBL/GenBank/DDBJ databases">
        <title>Isolation from soil.</title>
        <authorList>
            <person name="Hu J."/>
        </authorList>
    </citation>
    <scope>NUCLEOTIDE SEQUENCE [LARGE SCALE GENOMIC DNA]</scope>
    <source>
        <strain evidence="3 4">NEAU-Ht49</strain>
    </source>
</reference>
<dbReference type="RefSeq" id="WP_122196108.1">
    <property type="nucleotide sequence ID" value="NZ_JBHSKC010000031.1"/>
</dbReference>
<dbReference type="Pfam" id="PF01494">
    <property type="entry name" value="FAD_binding_3"/>
    <property type="match status" value="1"/>
</dbReference>